<name>G8ZT06_TORDE</name>
<dbReference type="eggNOG" id="ENOG502T0PT">
    <property type="taxonomic scope" value="Eukaryota"/>
</dbReference>
<dbReference type="HOGENOM" id="CLU_1887208_0_0_1"/>
<dbReference type="RefSeq" id="XP_003680961.1">
    <property type="nucleotide sequence ID" value="XM_003680913.1"/>
</dbReference>
<dbReference type="Proteomes" id="UP000005627">
    <property type="component" value="Chromosome 4"/>
</dbReference>
<dbReference type="AlphaFoldDB" id="G8ZT06"/>
<sequence>MSFIARFFSWKQQKGLQTSGTRAVYTHEEDDFVHVSHVKTRESEADDEADVSKWEMARILGHLDVKVQPKVETLGDIKKYRTSRSSNTAAVKEHYVDDRYVIDDPLELDMFDDKLNRVIKRSHRRKTNFPEKSRL</sequence>
<evidence type="ECO:0000313" key="1">
    <source>
        <dbReference type="EMBL" id="CCE91750.1"/>
    </source>
</evidence>
<reference evidence="1 2" key="1">
    <citation type="journal article" date="2011" name="Proc. Natl. Acad. Sci. U.S.A.">
        <title>Evolutionary erosion of yeast sex chromosomes by mating-type switching accidents.</title>
        <authorList>
            <person name="Gordon J.L."/>
            <person name="Armisen D."/>
            <person name="Proux-Wera E."/>
            <person name="Oheigeartaigh S.S."/>
            <person name="Byrne K.P."/>
            <person name="Wolfe K.H."/>
        </authorList>
    </citation>
    <scope>NUCLEOTIDE SEQUENCE [LARGE SCALE GENOMIC DNA]</scope>
    <source>
        <strain evidence="2">ATCC 10662 / CBS 1146 / NBRC 0425 / NCYC 2629 / NRRL Y-866</strain>
    </source>
</reference>
<gene>
    <name evidence="1" type="primary">TDEL0D01660</name>
    <name evidence="1" type="ORF">TDEL_0D01660</name>
</gene>
<organism evidence="1 2">
    <name type="scientific">Torulaspora delbrueckii</name>
    <name type="common">Yeast</name>
    <name type="synonym">Candida colliculosa</name>
    <dbReference type="NCBI Taxonomy" id="4950"/>
    <lineage>
        <taxon>Eukaryota</taxon>
        <taxon>Fungi</taxon>
        <taxon>Dikarya</taxon>
        <taxon>Ascomycota</taxon>
        <taxon>Saccharomycotina</taxon>
        <taxon>Saccharomycetes</taxon>
        <taxon>Saccharomycetales</taxon>
        <taxon>Saccharomycetaceae</taxon>
        <taxon>Torulaspora</taxon>
    </lineage>
</organism>
<dbReference type="InParanoid" id="G8ZT06"/>
<accession>G8ZT06</accession>
<dbReference type="FunCoup" id="G8ZT06">
    <property type="interactions" value="35"/>
</dbReference>
<dbReference type="EMBL" id="HE616745">
    <property type="protein sequence ID" value="CCE91750.1"/>
    <property type="molecule type" value="Genomic_DNA"/>
</dbReference>
<protein>
    <submittedName>
        <fullName evidence="1">Uncharacterized protein</fullName>
    </submittedName>
</protein>
<keyword evidence="2" id="KW-1185">Reference proteome</keyword>
<proteinExistence type="predicted"/>
<dbReference type="OrthoDB" id="4062338at2759"/>
<dbReference type="GeneID" id="11502185"/>
<evidence type="ECO:0000313" key="2">
    <source>
        <dbReference type="Proteomes" id="UP000005627"/>
    </source>
</evidence>
<dbReference type="KEGG" id="tdl:TDEL_0D01660"/>